<protein>
    <submittedName>
        <fullName evidence="2">Uncharacterized protein</fullName>
    </submittedName>
</protein>
<dbReference type="Proteomes" id="UP000317243">
    <property type="component" value="Unassembled WGS sequence"/>
</dbReference>
<organism evidence="2 3">
    <name type="scientific">Thalassoglobus neptunius</name>
    <dbReference type="NCBI Taxonomy" id="1938619"/>
    <lineage>
        <taxon>Bacteria</taxon>
        <taxon>Pseudomonadati</taxon>
        <taxon>Planctomycetota</taxon>
        <taxon>Planctomycetia</taxon>
        <taxon>Planctomycetales</taxon>
        <taxon>Planctomycetaceae</taxon>
        <taxon>Thalassoglobus</taxon>
    </lineage>
</organism>
<feature type="region of interest" description="Disordered" evidence="1">
    <location>
        <begin position="62"/>
        <end position="83"/>
    </location>
</feature>
<comment type="caution">
    <text evidence="2">The sequence shown here is derived from an EMBL/GenBank/DDBJ whole genome shotgun (WGS) entry which is preliminary data.</text>
</comment>
<gene>
    <name evidence="2" type="ORF">KOR42_32840</name>
</gene>
<reference evidence="2 3" key="1">
    <citation type="submission" date="2019-02" db="EMBL/GenBank/DDBJ databases">
        <title>Deep-cultivation of Planctomycetes and their phenomic and genomic characterization uncovers novel biology.</title>
        <authorList>
            <person name="Wiegand S."/>
            <person name="Jogler M."/>
            <person name="Boedeker C."/>
            <person name="Pinto D."/>
            <person name="Vollmers J."/>
            <person name="Rivas-Marin E."/>
            <person name="Kohn T."/>
            <person name="Peeters S.H."/>
            <person name="Heuer A."/>
            <person name="Rast P."/>
            <person name="Oberbeckmann S."/>
            <person name="Bunk B."/>
            <person name="Jeske O."/>
            <person name="Meyerdierks A."/>
            <person name="Storesund J.E."/>
            <person name="Kallscheuer N."/>
            <person name="Luecker S."/>
            <person name="Lage O.M."/>
            <person name="Pohl T."/>
            <person name="Merkel B.J."/>
            <person name="Hornburger P."/>
            <person name="Mueller R.-W."/>
            <person name="Bruemmer F."/>
            <person name="Labrenz M."/>
            <person name="Spormann A.M."/>
            <person name="Op Den Camp H."/>
            <person name="Overmann J."/>
            <person name="Amann R."/>
            <person name="Jetten M.S.M."/>
            <person name="Mascher T."/>
            <person name="Medema M.H."/>
            <person name="Devos D.P."/>
            <person name="Kaster A.-K."/>
            <person name="Ovreas L."/>
            <person name="Rohde M."/>
            <person name="Galperin M.Y."/>
            <person name="Jogler C."/>
        </authorList>
    </citation>
    <scope>NUCLEOTIDE SEQUENCE [LARGE SCALE GENOMIC DNA]</scope>
    <source>
        <strain evidence="2 3">KOR42</strain>
    </source>
</reference>
<dbReference type="RefSeq" id="WP_146510759.1">
    <property type="nucleotide sequence ID" value="NZ_SIHI01000010.1"/>
</dbReference>
<name>A0A5C5WNU9_9PLAN</name>
<accession>A0A5C5WNU9</accession>
<proteinExistence type="predicted"/>
<dbReference type="EMBL" id="SIHI01000010">
    <property type="protein sequence ID" value="TWT51811.1"/>
    <property type="molecule type" value="Genomic_DNA"/>
</dbReference>
<evidence type="ECO:0000313" key="3">
    <source>
        <dbReference type="Proteomes" id="UP000317243"/>
    </source>
</evidence>
<evidence type="ECO:0000256" key="1">
    <source>
        <dbReference type="SAM" id="MobiDB-lite"/>
    </source>
</evidence>
<dbReference type="AlphaFoldDB" id="A0A5C5WNU9"/>
<keyword evidence="3" id="KW-1185">Reference proteome</keyword>
<evidence type="ECO:0000313" key="2">
    <source>
        <dbReference type="EMBL" id="TWT51811.1"/>
    </source>
</evidence>
<sequence>MSCFFHRTTFRGGLAVRQPKVPHYIEGIDGKMVLQNAEVFDMTPKHAFPDEWNSFLLSSGGLPRGFRSGAKTPPSSGRWEASE</sequence>